<reference evidence="9 10" key="1">
    <citation type="submission" date="2024-08" db="EMBL/GenBank/DDBJ databases">
        <title>Insights into the chromosomal genome structure of Flemingia macrophylla.</title>
        <authorList>
            <person name="Ding Y."/>
            <person name="Zhao Y."/>
            <person name="Bi W."/>
            <person name="Wu M."/>
            <person name="Zhao G."/>
            <person name="Gong Y."/>
            <person name="Li W."/>
            <person name="Zhang P."/>
        </authorList>
    </citation>
    <scope>NUCLEOTIDE SEQUENCE [LARGE SCALE GENOMIC DNA]</scope>
    <source>
        <strain evidence="9">DYQJB</strain>
        <tissue evidence="9">Leaf</tissue>
    </source>
</reference>
<evidence type="ECO:0000313" key="10">
    <source>
        <dbReference type="Proteomes" id="UP001603857"/>
    </source>
</evidence>
<keyword evidence="10" id="KW-1185">Reference proteome</keyword>
<dbReference type="Pfam" id="PF00249">
    <property type="entry name" value="Myb_DNA-binding"/>
    <property type="match status" value="1"/>
</dbReference>
<dbReference type="PROSITE" id="PS50090">
    <property type="entry name" value="MYB_LIKE"/>
    <property type="match status" value="1"/>
</dbReference>
<feature type="domain" description="Myb-like" evidence="7">
    <location>
        <begin position="744"/>
        <end position="806"/>
    </location>
</feature>
<keyword evidence="3" id="KW-0863">Zinc-finger</keyword>
<dbReference type="InterPro" id="IPR009057">
    <property type="entry name" value="Homeodomain-like_sf"/>
</dbReference>
<evidence type="ECO:0000256" key="5">
    <source>
        <dbReference type="ARBA" id="ARBA00023242"/>
    </source>
</evidence>
<dbReference type="InterPro" id="IPR001965">
    <property type="entry name" value="Znf_PHD"/>
</dbReference>
<dbReference type="PANTHER" id="PTHR47863:SF4">
    <property type="entry name" value="RING_FYVE_PHD ZINC FINGER SUPERFAMILY PROTEIN"/>
    <property type="match status" value="1"/>
</dbReference>
<dbReference type="InterPro" id="IPR013083">
    <property type="entry name" value="Znf_RING/FYVE/PHD"/>
</dbReference>
<keyword evidence="4" id="KW-0862">Zinc</keyword>
<dbReference type="InterPro" id="IPR001005">
    <property type="entry name" value="SANT/Myb"/>
</dbReference>
<evidence type="ECO:0008006" key="11">
    <source>
        <dbReference type="Google" id="ProtNLM"/>
    </source>
</evidence>
<feature type="region of interest" description="Disordered" evidence="6">
    <location>
        <begin position="281"/>
        <end position="304"/>
    </location>
</feature>
<dbReference type="SUPFAM" id="SSF46689">
    <property type="entry name" value="Homeodomain-like"/>
    <property type="match status" value="1"/>
</dbReference>
<sequence length="813" mass="91099">MQLKTPKTMGGGDAPSALAWLWVVEALSAFKQITPSTLLGLIGSAPVKADEVSETTRELVALRCLEELSARLVGPDASSTLDSRVGLVSSRGSEDVLGKILSEIPLSNLKMARAELLKQDVYSFVNHKRADTSKCHLKQLKELILEGTHPHADYMKERSGLFHQNSLYTVPVSDGKHDDHSDKGAGNSADAKNMGEKENSVSLILENGNEISKKDMHDNNFSPSKRSRVFSADDHLTGHLHEKQVYINECDDFNRNSKRIKCYASTNFESNNEKTVFQPRQEVSEHLTERTLQSSGQGKHHAENNKMETLGDAASEDSHNICSASKLLQSSGHIEVFNDEVDQLLNCDANVVHPVDEADDTSRHAIQTHDSNAEKNQHMINLDQPKQKEPDITPLNLSQKHVASDKTIIVDLVNGCGPQLSSDSDGNHNEKEYFEAKKHEFLQSHCTVDQEFSPRIGSTEQNLCMKCNRGGQLLACKTTTCSLMVHKNCLDAAVQLDAKGNLFCPYCAYSQAISGYLEAKKYASFARKELAIFISKGIQNQDAELVHDFPRQEHCFSRKNSKYEHTHLKNKDDGELIGCEGNKEGHVGEHPNEADNLQFENSEQQAPISCRENEILNNESVEVLRREEEMSETPNAKSLSGEIVEQTEVSTDHEDGHVGDKFTCEKINIAPVNHSDAGEEVQQETTKQHNVDGTVEAVCAHDTGKEEISKDECEKHSAHRYSMRFRKHETQCKPHASPVFQSNQFRRRKIPWTAEEEELIREGVKKFGLNDPKKWRKILAFGSCVFETVGKRRTPQDLKDKWRNMCKAHSKSK</sequence>
<comment type="subcellular location">
    <subcellularLocation>
        <location evidence="1">Nucleus</location>
    </subcellularLocation>
</comment>
<proteinExistence type="predicted"/>
<dbReference type="InterPro" id="IPR011011">
    <property type="entry name" value="Znf_FYVE_PHD"/>
</dbReference>
<evidence type="ECO:0000259" key="8">
    <source>
        <dbReference type="PROSITE" id="PS51294"/>
    </source>
</evidence>
<dbReference type="AlphaFoldDB" id="A0ABD1LVU6"/>
<evidence type="ECO:0000256" key="6">
    <source>
        <dbReference type="SAM" id="MobiDB-lite"/>
    </source>
</evidence>
<dbReference type="PROSITE" id="PS51294">
    <property type="entry name" value="HTH_MYB"/>
    <property type="match status" value="1"/>
</dbReference>
<evidence type="ECO:0000313" key="9">
    <source>
        <dbReference type="EMBL" id="KAL2327005.1"/>
    </source>
</evidence>
<dbReference type="SUPFAM" id="SSF57903">
    <property type="entry name" value="FYVE/PHD zinc finger"/>
    <property type="match status" value="1"/>
</dbReference>
<keyword evidence="2" id="KW-0479">Metal-binding</keyword>
<feature type="compositionally biased region" description="Basic and acidic residues" evidence="6">
    <location>
        <begin position="174"/>
        <end position="183"/>
    </location>
</feature>
<dbReference type="GO" id="GO:0005634">
    <property type="term" value="C:nucleus"/>
    <property type="evidence" value="ECO:0007669"/>
    <property type="project" value="UniProtKB-SubCell"/>
</dbReference>
<dbReference type="Gene3D" id="1.10.10.60">
    <property type="entry name" value="Homeodomain-like"/>
    <property type="match status" value="1"/>
</dbReference>
<dbReference type="SMART" id="SM00717">
    <property type="entry name" value="SANT"/>
    <property type="match status" value="1"/>
</dbReference>
<organism evidence="9 10">
    <name type="scientific">Flemingia macrophylla</name>
    <dbReference type="NCBI Taxonomy" id="520843"/>
    <lineage>
        <taxon>Eukaryota</taxon>
        <taxon>Viridiplantae</taxon>
        <taxon>Streptophyta</taxon>
        <taxon>Embryophyta</taxon>
        <taxon>Tracheophyta</taxon>
        <taxon>Spermatophyta</taxon>
        <taxon>Magnoliopsida</taxon>
        <taxon>eudicotyledons</taxon>
        <taxon>Gunneridae</taxon>
        <taxon>Pentapetalae</taxon>
        <taxon>rosids</taxon>
        <taxon>fabids</taxon>
        <taxon>Fabales</taxon>
        <taxon>Fabaceae</taxon>
        <taxon>Papilionoideae</taxon>
        <taxon>50 kb inversion clade</taxon>
        <taxon>NPAAA clade</taxon>
        <taxon>indigoferoid/millettioid clade</taxon>
        <taxon>Phaseoleae</taxon>
        <taxon>Flemingia</taxon>
    </lineage>
</organism>
<dbReference type="PANTHER" id="PTHR47863">
    <property type="entry name" value="RING/FYVE/PHD ZINC FINGER SUPERFAMILY PROTEIN"/>
    <property type="match status" value="1"/>
</dbReference>
<dbReference type="CDD" id="cd11660">
    <property type="entry name" value="SANT_TRF"/>
    <property type="match status" value="1"/>
</dbReference>
<evidence type="ECO:0000259" key="7">
    <source>
        <dbReference type="PROSITE" id="PS50090"/>
    </source>
</evidence>
<name>A0ABD1LVU6_9FABA</name>
<evidence type="ECO:0000256" key="1">
    <source>
        <dbReference type="ARBA" id="ARBA00004123"/>
    </source>
</evidence>
<dbReference type="GO" id="GO:0008270">
    <property type="term" value="F:zinc ion binding"/>
    <property type="evidence" value="ECO:0007669"/>
    <property type="project" value="UniProtKB-KW"/>
</dbReference>
<dbReference type="EMBL" id="JBGMDY010000007">
    <property type="protein sequence ID" value="KAL2327005.1"/>
    <property type="molecule type" value="Genomic_DNA"/>
</dbReference>
<comment type="caution">
    <text evidence="9">The sequence shown here is derived from an EMBL/GenBank/DDBJ whole genome shotgun (WGS) entry which is preliminary data.</text>
</comment>
<gene>
    <name evidence="9" type="ORF">Fmac_020432</name>
</gene>
<feature type="domain" description="HTH myb-type" evidence="8">
    <location>
        <begin position="744"/>
        <end position="810"/>
    </location>
</feature>
<dbReference type="InterPro" id="IPR017930">
    <property type="entry name" value="Myb_dom"/>
</dbReference>
<dbReference type="Gene3D" id="3.30.40.10">
    <property type="entry name" value="Zinc/RING finger domain, C3HC4 (zinc finger)"/>
    <property type="match status" value="1"/>
</dbReference>
<accession>A0ABD1LVU6</accession>
<dbReference type="Proteomes" id="UP001603857">
    <property type="component" value="Unassembled WGS sequence"/>
</dbReference>
<protein>
    <recommendedName>
        <fullName evidence="11">Myb-like domain-containing protein</fullName>
    </recommendedName>
</protein>
<evidence type="ECO:0000256" key="3">
    <source>
        <dbReference type="ARBA" id="ARBA00022771"/>
    </source>
</evidence>
<dbReference type="SMART" id="SM00249">
    <property type="entry name" value="PHD"/>
    <property type="match status" value="1"/>
</dbReference>
<evidence type="ECO:0000256" key="4">
    <source>
        <dbReference type="ARBA" id="ARBA00022833"/>
    </source>
</evidence>
<evidence type="ECO:0000256" key="2">
    <source>
        <dbReference type="ARBA" id="ARBA00022723"/>
    </source>
</evidence>
<keyword evidence="5" id="KW-0539">Nucleus</keyword>
<feature type="region of interest" description="Disordered" evidence="6">
    <location>
        <begin position="172"/>
        <end position="197"/>
    </location>
</feature>